<sequence length="737" mass="75042">MAYLLSRIGRAAFRHRRLVALIWLVIFAGFGVGAATMSGSTSGAFTMPGTESQRAIDLLSDRLPAANGASGRIVFAAPEGETLSGASRAAVQDAVAQIAAVPGVQEAGDPFADGLVSPDGRIALAQVGFEDTGEELDDATRVAVHRAADTAEDAGVQVELGGDAVVDSDESGLTEFIGLPVAALVLLLTFGSLIAAGLPLLTAIVGVATGLAGITAATAVFDLSDEAPTIALMLGLAVGIDYAVFIVSRHRSQLASGMPLEDSAARAIATAGTAVVFAGATVVIALAALSVVGIPFITGMGLAAAATVVIAVAVALTLVPAMLGFAGTRIAGRRRSGPSAQQIDEASSDAGRRTLGARWARLVTRHRVVAALVTTVLLGACALPVFGLRLGLPDDSTASPSATNRQAYDLLAEGFGPGFNGPLTLVVAGGAGDDVADSAAAVASGIDDVDGVANVGRPVLNPAGDTAVISLTPESGPSTDATKQLVHDVRDRAEVLEHDVDAQVLVTGQTAVNIDVSERLADALIPFLAVIVGLAFVLLVIAFRSILVPLTAVAGFLLSIGAALGALVGIFQNGFAADLFGLEPAPIMSLLPIIAIGILFGLAMDYQVFLVSRMREEHVHGAGPIRSVTEGFRHGARVVTAAALIMGAVFAGFMLESGLIKSVGFALAFGILVDAFVVRMTLIPAVMAVLGERAWWLPRWLDRLLPRVDLEGAALDEPTPAVVGAGDAGDAEPVPQH</sequence>
<organism evidence="9 10">
    <name type="scientific">Nocardioides terrae</name>
    <dbReference type="NCBI Taxonomy" id="574651"/>
    <lineage>
        <taxon>Bacteria</taxon>
        <taxon>Bacillati</taxon>
        <taxon>Actinomycetota</taxon>
        <taxon>Actinomycetes</taxon>
        <taxon>Propionibacteriales</taxon>
        <taxon>Nocardioidaceae</taxon>
        <taxon>Nocardioides</taxon>
    </lineage>
</organism>
<evidence type="ECO:0000313" key="9">
    <source>
        <dbReference type="EMBL" id="SFB72642.1"/>
    </source>
</evidence>
<dbReference type="SUPFAM" id="SSF82866">
    <property type="entry name" value="Multidrug efflux transporter AcrB transmembrane domain"/>
    <property type="match status" value="2"/>
</dbReference>
<keyword evidence="3" id="KW-1003">Cell membrane</keyword>
<dbReference type="InterPro" id="IPR004869">
    <property type="entry name" value="MMPL_dom"/>
</dbReference>
<reference evidence="9 10" key="1">
    <citation type="submission" date="2016-10" db="EMBL/GenBank/DDBJ databases">
        <authorList>
            <person name="de Groot N.N."/>
        </authorList>
    </citation>
    <scope>NUCLEOTIDE SEQUENCE [LARGE SCALE GENOMIC DNA]</scope>
    <source>
        <strain evidence="9 10">CGMCC 1.7056</strain>
    </source>
</reference>
<comment type="similarity">
    <text evidence="2">Belongs to the resistance-nodulation-cell division (RND) (TC 2.A.6) family. MmpL subfamily.</text>
</comment>
<feature type="transmembrane region" description="Helical" evidence="7">
    <location>
        <begin position="303"/>
        <end position="326"/>
    </location>
</feature>
<keyword evidence="6 7" id="KW-0472">Membrane</keyword>
<feature type="transmembrane region" description="Helical" evidence="7">
    <location>
        <begin position="268"/>
        <end position="297"/>
    </location>
</feature>
<keyword evidence="4 7" id="KW-0812">Transmembrane</keyword>
<protein>
    <submittedName>
        <fullName evidence="9">Putative drug exporter of the RND superfamily</fullName>
    </submittedName>
</protein>
<dbReference type="Pfam" id="PF03176">
    <property type="entry name" value="MMPL"/>
    <property type="match status" value="2"/>
</dbReference>
<dbReference type="RefSeq" id="WP_091119114.1">
    <property type="nucleotide sequence ID" value="NZ_FOLB01000001.1"/>
</dbReference>
<dbReference type="InterPro" id="IPR050545">
    <property type="entry name" value="Mycobact_MmpL"/>
</dbReference>
<name>A0A1I1DE29_9ACTN</name>
<feature type="transmembrane region" description="Helical" evidence="7">
    <location>
        <begin position="176"/>
        <end position="195"/>
    </location>
</feature>
<keyword evidence="5 7" id="KW-1133">Transmembrane helix</keyword>
<accession>A0A1I1DE29</accession>
<dbReference type="AlphaFoldDB" id="A0A1I1DE29"/>
<feature type="transmembrane region" description="Helical" evidence="7">
    <location>
        <begin position="523"/>
        <end position="543"/>
    </location>
</feature>
<evidence type="ECO:0000256" key="3">
    <source>
        <dbReference type="ARBA" id="ARBA00022475"/>
    </source>
</evidence>
<keyword evidence="10" id="KW-1185">Reference proteome</keyword>
<evidence type="ECO:0000313" key="10">
    <source>
        <dbReference type="Proteomes" id="UP000198832"/>
    </source>
</evidence>
<dbReference type="Gene3D" id="1.20.1640.10">
    <property type="entry name" value="Multidrug efflux transporter AcrB transmembrane domain"/>
    <property type="match status" value="2"/>
</dbReference>
<gene>
    <name evidence="9" type="ORF">SAMN04487968_101167</name>
</gene>
<feature type="transmembrane region" description="Helical" evidence="7">
    <location>
        <begin position="200"/>
        <end position="221"/>
    </location>
</feature>
<feature type="transmembrane region" description="Helical" evidence="7">
    <location>
        <begin position="667"/>
        <end position="690"/>
    </location>
</feature>
<evidence type="ECO:0000256" key="7">
    <source>
        <dbReference type="SAM" id="Phobius"/>
    </source>
</evidence>
<evidence type="ECO:0000256" key="1">
    <source>
        <dbReference type="ARBA" id="ARBA00004651"/>
    </source>
</evidence>
<feature type="transmembrane region" description="Helical" evidence="7">
    <location>
        <begin position="587"/>
        <end position="606"/>
    </location>
</feature>
<dbReference type="PANTHER" id="PTHR33406">
    <property type="entry name" value="MEMBRANE PROTEIN MJ1562-RELATED"/>
    <property type="match status" value="1"/>
</dbReference>
<evidence type="ECO:0000256" key="2">
    <source>
        <dbReference type="ARBA" id="ARBA00010157"/>
    </source>
</evidence>
<evidence type="ECO:0000259" key="8">
    <source>
        <dbReference type="PROSITE" id="PS50156"/>
    </source>
</evidence>
<dbReference type="PANTHER" id="PTHR33406:SF11">
    <property type="entry name" value="MEMBRANE PROTEIN SCO6666-RELATED"/>
    <property type="match status" value="1"/>
</dbReference>
<dbReference type="PROSITE" id="PS50156">
    <property type="entry name" value="SSD"/>
    <property type="match status" value="1"/>
</dbReference>
<evidence type="ECO:0000256" key="5">
    <source>
        <dbReference type="ARBA" id="ARBA00022989"/>
    </source>
</evidence>
<feature type="domain" description="SSD" evidence="8">
    <location>
        <begin position="213"/>
        <end position="325"/>
    </location>
</feature>
<proteinExistence type="inferred from homology"/>
<dbReference type="STRING" id="574651.SAMN04487968_101167"/>
<dbReference type="Proteomes" id="UP000198832">
    <property type="component" value="Unassembled WGS sequence"/>
</dbReference>
<evidence type="ECO:0000256" key="6">
    <source>
        <dbReference type="ARBA" id="ARBA00023136"/>
    </source>
</evidence>
<feature type="transmembrane region" description="Helical" evidence="7">
    <location>
        <begin position="368"/>
        <end position="387"/>
    </location>
</feature>
<feature type="transmembrane region" description="Helical" evidence="7">
    <location>
        <begin position="635"/>
        <end position="655"/>
    </location>
</feature>
<evidence type="ECO:0000256" key="4">
    <source>
        <dbReference type="ARBA" id="ARBA00022692"/>
    </source>
</evidence>
<dbReference type="EMBL" id="FOLB01000001">
    <property type="protein sequence ID" value="SFB72642.1"/>
    <property type="molecule type" value="Genomic_DNA"/>
</dbReference>
<feature type="transmembrane region" description="Helical" evidence="7">
    <location>
        <begin position="550"/>
        <end position="575"/>
    </location>
</feature>
<dbReference type="GO" id="GO:0005886">
    <property type="term" value="C:plasma membrane"/>
    <property type="evidence" value="ECO:0007669"/>
    <property type="project" value="UniProtKB-SubCell"/>
</dbReference>
<feature type="transmembrane region" description="Helical" evidence="7">
    <location>
        <begin position="227"/>
        <end position="247"/>
    </location>
</feature>
<dbReference type="OrthoDB" id="7051771at2"/>
<dbReference type="InterPro" id="IPR000731">
    <property type="entry name" value="SSD"/>
</dbReference>
<comment type="subcellular location">
    <subcellularLocation>
        <location evidence="1">Cell membrane</location>
        <topology evidence="1">Multi-pass membrane protein</topology>
    </subcellularLocation>
</comment>